<dbReference type="EC" id="3.8.1.2" evidence="1"/>
<dbReference type="GO" id="GO:0018784">
    <property type="term" value="F:(S)-2-haloacid dehalogenase activity"/>
    <property type="evidence" value="ECO:0007669"/>
    <property type="project" value="UniProtKB-EC"/>
</dbReference>
<dbReference type="Pfam" id="PF00702">
    <property type="entry name" value="Hydrolase"/>
    <property type="match status" value="1"/>
</dbReference>
<gene>
    <name evidence="1" type="primary">hdl IVa_2</name>
    <name evidence="1" type="ORF">OJF2_38840</name>
</gene>
<dbReference type="InterPro" id="IPR006439">
    <property type="entry name" value="HAD-SF_hydro_IA"/>
</dbReference>
<dbReference type="PANTHER" id="PTHR46649">
    <property type="match status" value="1"/>
</dbReference>
<keyword evidence="2" id="KW-1185">Reference proteome</keyword>
<dbReference type="Proteomes" id="UP000324233">
    <property type="component" value="Chromosome"/>
</dbReference>
<dbReference type="InterPro" id="IPR023214">
    <property type="entry name" value="HAD_sf"/>
</dbReference>
<dbReference type="InterPro" id="IPR044924">
    <property type="entry name" value="HAD-SF_hydro_IA_REG-2-like_cap"/>
</dbReference>
<dbReference type="NCBIfam" id="TIGR01509">
    <property type="entry name" value="HAD-SF-IA-v3"/>
    <property type="match status" value="1"/>
</dbReference>
<dbReference type="RefSeq" id="WP_168221911.1">
    <property type="nucleotide sequence ID" value="NZ_CP042997.1"/>
</dbReference>
<dbReference type="SUPFAM" id="SSF56784">
    <property type="entry name" value="HAD-like"/>
    <property type="match status" value="1"/>
</dbReference>
<dbReference type="SFLD" id="SFLDS00003">
    <property type="entry name" value="Haloacid_Dehalogenase"/>
    <property type="match status" value="1"/>
</dbReference>
<sequence length="238" mass="26349">MSNPPNWDLISGIVFDAVGTLIKPVPSVADVYTDAARRQGVELHRDEVKARFQVHFGSDEVRGDRGIHSTDEATEVHRWRRIVHKVLPEVPDPGRVFDDLWDHFRHPGSWRCFPDVAPALRLVHEAGITVCIGSNFDARLREVVLGHPDLGWALDALVISSEVGYRKPHPKFFEAVCRRLGLAPEQVLCVGDDAENDVRGAMRAGLSAVLLARGGDGPQDLPHIPNLTDLMESRLAEA</sequence>
<proteinExistence type="predicted"/>
<dbReference type="InterPro" id="IPR036412">
    <property type="entry name" value="HAD-like_sf"/>
</dbReference>
<dbReference type="EMBL" id="CP042997">
    <property type="protein sequence ID" value="QEH35333.1"/>
    <property type="molecule type" value="Genomic_DNA"/>
</dbReference>
<dbReference type="InterPro" id="IPR006549">
    <property type="entry name" value="HAD-SF_hydro_IIIA"/>
</dbReference>
<name>A0A5B9W3Z4_9BACT</name>
<dbReference type="KEGG" id="agv:OJF2_38840"/>
<evidence type="ECO:0000313" key="2">
    <source>
        <dbReference type="Proteomes" id="UP000324233"/>
    </source>
</evidence>
<reference evidence="1 2" key="1">
    <citation type="submission" date="2019-08" db="EMBL/GenBank/DDBJ databases">
        <title>Deep-cultivation of Planctomycetes and their phenomic and genomic characterization uncovers novel biology.</title>
        <authorList>
            <person name="Wiegand S."/>
            <person name="Jogler M."/>
            <person name="Boedeker C."/>
            <person name="Pinto D."/>
            <person name="Vollmers J."/>
            <person name="Rivas-Marin E."/>
            <person name="Kohn T."/>
            <person name="Peeters S.H."/>
            <person name="Heuer A."/>
            <person name="Rast P."/>
            <person name="Oberbeckmann S."/>
            <person name="Bunk B."/>
            <person name="Jeske O."/>
            <person name="Meyerdierks A."/>
            <person name="Storesund J.E."/>
            <person name="Kallscheuer N."/>
            <person name="Luecker S."/>
            <person name="Lage O.M."/>
            <person name="Pohl T."/>
            <person name="Merkel B.J."/>
            <person name="Hornburger P."/>
            <person name="Mueller R.-W."/>
            <person name="Bruemmer F."/>
            <person name="Labrenz M."/>
            <person name="Spormann A.M."/>
            <person name="Op den Camp H."/>
            <person name="Overmann J."/>
            <person name="Amann R."/>
            <person name="Jetten M.S.M."/>
            <person name="Mascher T."/>
            <person name="Medema M.H."/>
            <person name="Devos D.P."/>
            <person name="Kaster A.-K."/>
            <person name="Ovreas L."/>
            <person name="Rohde M."/>
            <person name="Galperin M.Y."/>
            <person name="Jogler C."/>
        </authorList>
    </citation>
    <scope>NUCLEOTIDE SEQUENCE [LARGE SCALE GENOMIC DNA]</scope>
    <source>
        <strain evidence="1 2">OJF2</strain>
    </source>
</reference>
<dbReference type="PANTHER" id="PTHR46649:SF4">
    <property type="entry name" value="HALOACID DEHALOGENASE-LIKE HYDROLASE (HAD) SUPERFAMILY PROTEIN"/>
    <property type="match status" value="1"/>
</dbReference>
<dbReference type="NCBIfam" id="TIGR01549">
    <property type="entry name" value="HAD-SF-IA-v1"/>
    <property type="match status" value="1"/>
</dbReference>
<evidence type="ECO:0000313" key="1">
    <source>
        <dbReference type="EMBL" id="QEH35333.1"/>
    </source>
</evidence>
<dbReference type="AlphaFoldDB" id="A0A5B9W3Z4"/>
<organism evidence="1 2">
    <name type="scientific">Aquisphaera giovannonii</name>
    <dbReference type="NCBI Taxonomy" id="406548"/>
    <lineage>
        <taxon>Bacteria</taxon>
        <taxon>Pseudomonadati</taxon>
        <taxon>Planctomycetota</taxon>
        <taxon>Planctomycetia</taxon>
        <taxon>Isosphaerales</taxon>
        <taxon>Isosphaeraceae</taxon>
        <taxon>Aquisphaera</taxon>
    </lineage>
</organism>
<protein>
    <submittedName>
        <fullName evidence="1">(S)-2-haloacid dehalogenase 4A</fullName>
        <ecNumber evidence="1">3.8.1.2</ecNumber>
    </submittedName>
</protein>
<accession>A0A5B9W3Z4</accession>
<dbReference type="Gene3D" id="3.40.50.1000">
    <property type="entry name" value="HAD superfamily/HAD-like"/>
    <property type="match status" value="1"/>
</dbReference>
<dbReference type="SFLD" id="SFLDG01129">
    <property type="entry name" value="C1.5:_HAD__Beta-PGM__Phosphata"/>
    <property type="match status" value="1"/>
</dbReference>
<dbReference type="PRINTS" id="PR00413">
    <property type="entry name" value="HADHALOGNASE"/>
</dbReference>
<dbReference type="NCBIfam" id="TIGR01662">
    <property type="entry name" value="HAD-SF-IIIA"/>
    <property type="match status" value="1"/>
</dbReference>
<dbReference type="Gene3D" id="1.10.150.720">
    <property type="entry name" value="Haloacid dehalogenase-like hydrolase"/>
    <property type="match status" value="1"/>
</dbReference>
<keyword evidence="1" id="KW-0378">Hydrolase</keyword>